<reference evidence="5" key="1">
    <citation type="submission" date="2016-05" db="EMBL/GenBank/DDBJ databases">
        <title>Polynucleobacter sp. QLW-P1FAT50C-4 genome.</title>
        <authorList>
            <person name="Hahn M.W."/>
        </authorList>
    </citation>
    <scope>NUCLEOTIDE SEQUENCE [LARGE SCALE GENOMIC DNA]</scope>
    <source>
        <strain evidence="5">QLW-P1FAT50C-4</strain>
    </source>
</reference>
<evidence type="ECO:0000256" key="1">
    <source>
        <dbReference type="ARBA" id="ARBA00022988"/>
    </source>
</evidence>
<dbReference type="PANTHER" id="PTHR33620:SF1">
    <property type="entry name" value="UREASE ACCESSORY PROTEIN F"/>
    <property type="match status" value="1"/>
</dbReference>
<dbReference type="PIRSF" id="PIRSF009467">
    <property type="entry name" value="Ureas_acces_UreF"/>
    <property type="match status" value="1"/>
</dbReference>
<name>A0A191UGP0_9BURK</name>
<dbReference type="HAMAP" id="MF_01385">
    <property type="entry name" value="UreF"/>
    <property type="match status" value="1"/>
</dbReference>
<dbReference type="Gene3D" id="1.10.4190.10">
    <property type="entry name" value="Urease accessory protein UreF"/>
    <property type="match status" value="1"/>
</dbReference>
<dbReference type="STRING" id="1743168.A8O14_08790"/>
<dbReference type="EMBL" id="CP015922">
    <property type="protein sequence ID" value="ANJ00165.1"/>
    <property type="molecule type" value="Genomic_DNA"/>
</dbReference>
<dbReference type="Proteomes" id="UP000078463">
    <property type="component" value="Chromosome"/>
</dbReference>
<dbReference type="InterPro" id="IPR002639">
    <property type="entry name" value="UreF"/>
</dbReference>
<dbReference type="Pfam" id="PF01730">
    <property type="entry name" value="UreF"/>
    <property type="match status" value="1"/>
</dbReference>
<comment type="similarity">
    <text evidence="3">Belongs to the UreF family.</text>
</comment>
<organism evidence="4 5">
    <name type="scientific">Polynucleobacter wuianus</name>
    <dbReference type="NCBI Taxonomy" id="1743168"/>
    <lineage>
        <taxon>Bacteria</taxon>
        <taxon>Pseudomonadati</taxon>
        <taxon>Pseudomonadota</taxon>
        <taxon>Betaproteobacteria</taxon>
        <taxon>Burkholderiales</taxon>
        <taxon>Burkholderiaceae</taxon>
        <taxon>Polynucleobacter</taxon>
    </lineage>
</organism>
<dbReference type="PANTHER" id="PTHR33620">
    <property type="entry name" value="UREASE ACCESSORY PROTEIN F"/>
    <property type="match status" value="1"/>
</dbReference>
<dbReference type="RefSeq" id="WP_068949171.1">
    <property type="nucleotide sequence ID" value="NZ_CP015922.1"/>
</dbReference>
<sequence length="230" mass="25338">MSIDLNEITALMQLASPALPIGGYSYSQGLEAAIDSGLVKDAPTAEAWIKDVFLGVLARSEAPLWLLSYEAWIKEDIDSVQSLNDYFLASRETSELRSEAEQMGWSLLQIAQSLGWGSESLTQLSEIKPLSLLTAHSYACFHLKIQSKNGLAAYAFSWIENQVAASLKAIPLGQVAGQQALTKIRLLVPEMIKEAQDRAKSGLLMIDNFSPMLAILSSRHETQYSRLFRS</sequence>
<proteinExistence type="inferred from homology"/>
<dbReference type="GO" id="GO:0016151">
    <property type="term" value="F:nickel cation binding"/>
    <property type="evidence" value="ECO:0007669"/>
    <property type="project" value="UniProtKB-UniRule"/>
</dbReference>
<evidence type="ECO:0000256" key="2">
    <source>
        <dbReference type="ARBA" id="ARBA00023186"/>
    </source>
</evidence>
<comment type="subcellular location">
    <subcellularLocation>
        <location evidence="3">Cytoplasm</location>
    </subcellularLocation>
</comment>
<protein>
    <recommendedName>
        <fullName evidence="3">Urease accessory protein UreF</fullName>
    </recommendedName>
</protein>
<dbReference type="InterPro" id="IPR038277">
    <property type="entry name" value="UreF_sf"/>
</dbReference>
<accession>A0A191UGP0</accession>
<keyword evidence="1 3" id="KW-0996">Nickel insertion</keyword>
<gene>
    <name evidence="3" type="primary">ureF</name>
    <name evidence="4" type="ORF">A8O14_08790</name>
</gene>
<dbReference type="OrthoDB" id="9798772at2"/>
<keyword evidence="5" id="KW-1185">Reference proteome</keyword>
<dbReference type="GO" id="GO:0005737">
    <property type="term" value="C:cytoplasm"/>
    <property type="evidence" value="ECO:0007669"/>
    <property type="project" value="UniProtKB-SubCell"/>
</dbReference>
<dbReference type="AlphaFoldDB" id="A0A191UGP0"/>
<evidence type="ECO:0000256" key="3">
    <source>
        <dbReference type="HAMAP-Rule" id="MF_01385"/>
    </source>
</evidence>
<comment type="subunit">
    <text evidence="3">UreD, UreF and UreG form a complex that acts as a GTP-hydrolysis-dependent molecular chaperone, activating the urease apoprotein by helping to assemble the nickel containing metallocenter of UreC. The UreE protein probably delivers the nickel.</text>
</comment>
<keyword evidence="3" id="KW-0963">Cytoplasm</keyword>
<dbReference type="KEGG" id="pwu:A8O14_08790"/>
<keyword evidence="2 3" id="KW-0143">Chaperone</keyword>
<evidence type="ECO:0000313" key="5">
    <source>
        <dbReference type="Proteomes" id="UP000078463"/>
    </source>
</evidence>
<comment type="function">
    <text evidence="3">Required for maturation of urease via the functional incorporation of the urease nickel metallocenter.</text>
</comment>
<evidence type="ECO:0000313" key="4">
    <source>
        <dbReference type="EMBL" id="ANJ00165.1"/>
    </source>
</evidence>